<comment type="catalytic activity">
    <reaction evidence="10 11">
        <text>L-cysteinyl-[protein] + hexadecanoyl-CoA = S-hexadecanoyl-L-cysteinyl-[protein] + CoA</text>
        <dbReference type="Rhea" id="RHEA:36683"/>
        <dbReference type="Rhea" id="RHEA-COMP:10131"/>
        <dbReference type="Rhea" id="RHEA-COMP:11032"/>
        <dbReference type="ChEBI" id="CHEBI:29950"/>
        <dbReference type="ChEBI" id="CHEBI:57287"/>
        <dbReference type="ChEBI" id="CHEBI:57379"/>
        <dbReference type="ChEBI" id="CHEBI:74151"/>
        <dbReference type="EC" id="2.3.1.225"/>
    </reaction>
</comment>
<keyword evidence="3 11" id="KW-0808">Transferase</keyword>
<name>A0ABR2YIU6_9CHLO</name>
<evidence type="ECO:0000256" key="7">
    <source>
        <dbReference type="ARBA" id="ARBA00023139"/>
    </source>
</evidence>
<keyword evidence="6 11" id="KW-0472">Membrane</keyword>
<feature type="region of interest" description="Disordered" evidence="12">
    <location>
        <begin position="349"/>
        <end position="647"/>
    </location>
</feature>
<feature type="compositionally biased region" description="Polar residues" evidence="12">
    <location>
        <begin position="560"/>
        <end position="574"/>
    </location>
</feature>
<feature type="region of interest" description="Disordered" evidence="12">
    <location>
        <begin position="671"/>
        <end position="717"/>
    </location>
</feature>
<evidence type="ECO:0000256" key="5">
    <source>
        <dbReference type="ARBA" id="ARBA00022989"/>
    </source>
</evidence>
<evidence type="ECO:0000256" key="9">
    <source>
        <dbReference type="ARBA" id="ARBA00023315"/>
    </source>
</evidence>
<gene>
    <name evidence="14" type="ORF">WJX75_010025</name>
</gene>
<feature type="compositionally biased region" description="Polar residues" evidence="12">
    <location>
        <begin position="375"/>
        <end position="384"/>
    </location>
</feature>
<evidence type="ECO:0000256" key="1">
    <source>
        <dbReference type="ARBA" id="ARBA00004127"/>
    </source>
</evidence>
<feature type="region of interest" description="Disordered" evidence="12">
    <location>
        <begin position="288"/>
        <end position="315"/>
    </location>
</feature>
<keyword evidence="4 11" id="KW-0812">Transmembrane</keyword>
<evidence type="ECO:0000256" key="3">
    <source>
        <dbReference type="ARBA" id="ARBA00022679"/>
    </source>
</evidence>
<feature type="compositionally biased region" description="Low complexity" evidence="12">
    <location>
        <begin position="413"/>
        <end position="428"/>
    </location>
</feature>
<dbReference type="PROSITE" id="PS50216">
    <property type="entry name" value="DHHC"/>
    <property type="match status" value="1"/>
</dbReference>
<feature type="compositionally biased region" description="Polar residues" evidence="12">
    <location>
        <begin position="444"/>
        <end position="456"/>
    </location>
</feature>
<keyword evidence="9 11" id="KW-0012">Acyltransferase</keyword>
<feature type="transmembrane region" description="Helical" evidence="11">
    <location>
        <begin position="50"/>
        <end position="70"/>
    </location>
</feature>
<dbReference type="InterPro" id="IPR039859">
    <property type="entry name" value="PFA4/ZDH16/20/ERF2-like"/>
</dbReference>
<feature type="domain" description="Palmitoyltransferase DHHC" evidence="13">
    <location>
        <begin position="107"/>
        <end position="236"/>
    </location>
</feature>
<protein>
    <recommendedName>
        <fullName evidence="11">S-acyltransferase</fullName>
        <ecNumber evidence="11">2.3.1.225</ecNumber>
    </recommendedName>
    <alternativeName>
        <fullName evidence="11">Palmitoyltransferase</fullName>
    </alternativeName>
</protein>
<evidence type="ECO:0000256" key="8">
    <source>
        <dbReference type="ARBA" id="ARBA00023288"/>
    </source>
</evidence>
<evidence type="ECO:0000256" key="12">
    <source>
        <dbReference type="SAM" id="MobiDB-lite"/>
    </source>
</evidence>
<feature type="compositionally biased region" description="Low complexity" evidence="12">
    <location>
        <begin position="385"/>
        <end position="397"/>
    </location>
</feature>
<sequence>MHDRKGALWLLNLVHFPGPDWKSVVASLLLILSPCGVFFGLVAPDLAREFSWVVVAFAIVLAVLCLGFLFTTAFMDPGFIPHDQPDDMELGQRAPTKEYQVNGYTVNTKWCMTCNHYRPPRCSHCAVCDNCVRKFDHHCPWVGNCIGERNYRFFLLFVFTTAALDLYVDGWCWGHLAKLASHNEDGWWGAIHQGVSGPAALALIIYTLLALGFVGGLSGLHTFFTSTNRTTYEHFRARVNGQGNPYDVGCPRNWLQVCCVRIPDRIEEHRFPQKEPIEMQPLGGSRHDGHYVPHTHPLQSAPMQPVHVDKDPYQQSELPNGLPHMIAGSARAAPAAEAEEYFDDGDEQVEKMAPPVNPKGLPRGARRFSEKYSDDGNSSSRVTSPEQSPATAPAAAAEESRRRSAKFVPRYGSPSRADSPARSASPTRQVRESRGYPGELPVPTASQRRAQGQAANATEALPIATPPQDTARSDVEGHPIEVSPSTTGPPFAAALGEPAPGKGRSLSSRFSAEQRPETPQRAALAGLREMRRSSSGSPKRLSAPGDSPLARRGSRESALCNVSYTGDGSDSPKSASRRRTMSDAPSGEVPMGPSSRFSDDIGPRGHRIRVSPDRASHASGNGNDAHEAALGHVSESRSGCLPTSPAATVSGSLISVMSGAKEGSLEHQVVGDPETVAGGSGLPRQGSRGSQKRTVSDSGELPSTPAESNGDSKRWWR</sequence>
<evidence type="ECO:0000313" key="14">
    <source>
        <dbReference type="EMBL" id="KAK9905979.1"/>
    </source>
</evidence>
<dbReference type="Proteomes" id="UP001491310">
    <property type="component" value="Unassembled WGS sequence"/>
</dbReference>
<comment type="subcellular location">
    <subcellularLocation>
        <location evidence="1">Endomembrane system</location>
        <topology evidence="1">Multi-pass membrane protein</topology>
    </subcellularLocation>
</comment>
<proteinExistence type="inferred from homology"/>
<evidence type="ECO:0000259" key="13">
    <source>
        <dbReference type="Pfam" id="PF01529"/>
    </source>
</evidence>
<dbReference type="PANTHER" id="PTHR22883:SF43">
    <property type="entry name" value="PALMITOYLTRANSFERASE APP"/>
    <property type="match status" value="1"/>
</dbReference>
<evidence type="ECO:0000256" key="4">
    <source>
        <dbReference type="ARBA" id="ARBA00022692"/>
    </source>
</evidence>
<evidence type="ECO:0000256" key="11">
    <source>
        <dbReference type="RuleBase" id="RU079119"/>
    </source>
</evidence>
<reference evidence="14 15" key="1">
    <citation type="journal article" date="2024" name="Nat. Commun.">
        <title>Phylogenomics reveals the evolutionary origins of lichenization in chlorophyte algae.</title>
        <authorList>
            <person name="Puginier C."/>
            <person name="Libourel C."/>
            <person name="Otte J."/>
            <person name="Skaloud P."/>
            <person name="Haon M."/>
            <person name="Grisel S."/>
            <person name="Petersen M."/>
            <person name="Berrin J.G."/>
            <person name="Delaux P.M."/>
            <person name="Dal Grande F."/>
            <person name="Keller J."/>
        </authorList>
    </citation>
    <scope>NUCLEOTIDE SEQUENCE [LARGE SCALE GENOMIC DNA]</scope>
    <source>
        <strain evidence="14 15">SAG 216-7</strain>
    </source>
</reference>
<evidence type="ECO:0000256" key="6">
    <source>
        <dbReference type="ARBA" id="ARBA00023136"/>
    </source>
</evidence>
<comment type="caution">
    <text evidence="14">The sequence shown here is derived from an EMBL/GenBank/DDBJ whole genome shotgun (WGS) entry which is preliminary data.</text>
</comment>
<keyword evidence="5 11" id="KW-1133">Transmembrane helix</keyword>
<feature type="transmembrane region" description="Helical" evidence="11">
    <location>
        <begin position="153"/>
        <end position="176"/>
    </location>
</feature>
<dbReference type="EMBL" id="JALJOT010000011">
    <property type="protein sequence ID" value="KAK9905979.1"/>
    <property type="molecule type" value="Genomic_DNA"/>
</dbReference>
<keyword evidence="8" id="KW-0449">Lipoprotein</keyword>
<evidence type="ECO:0000256" key="10">
    <source>
        <dbReference type="ARBA" id="ARBA00048048"/>
    </source>
</evidence>
<feature type="transmembrane region" description="Helical" evidence="11">
    <location>
        <begin position="196"/>
        <end position="220"/>
    </location>
</feature>
<feature type="compositionally biased region" description="Polar residues" evidence="12">
    <location>
        <begin position="687"/>
        <end position="697"/>
    </location>
</feature>
<comment type="domain">
    <text evidence="11">The DHHC domain is required for palmitoyltransferase activity.</text>
</comment>
<organism evidence="14 15">
    <name type="scientific">Coccomyxa subellipsoidea</name>
    <dbReference type="NCBI Taxonomy" id="248742"/>
    <lineage>
        <taxon>Eukaryota</taxon>
        <taxon>Viridiplantae</taxon>
        <taxon>Chlorophyta</taxon>
        <taxon>core chlorophytes</taxon>
        <taxon>Trebouxiophyceae</taxon>
        <taxon>Trebouxiophyceae incertae sedis</taxon>
        <taxon>Coccomyxaceae</taxon>
        <taxon>Coccomyxa</taxon>
    </lineage>
</organism>
<dbReference type="EC" id="2.3.1.225" evidence="11"/>
<keyword evidence="7" id="KW-0564">Palmitate</keyword>
<dbReference type="PANTHER" id="PTHR22883">
    <property type="entry name" value="ZINC FINGER DHHC DOMAIN CONTAINING PROTEIN"/>
    <property type="match status" value="1"/>
</dbReference>
<evidence type="ECO:0000256" key="2">
    <source>
        <dbReference type="ARBA" id="ARBA00008574"/>
    </source>
</evidence>
<comment type="similarity">
    <text evidence="2 11">Belongs to the DHHC palmitoyltransferase family.</text>
</comment>
<evidence type="ECO:0000313" key="15">
    <source>
        <dbReference type="Proteomes" id="UP001491310"/>
    </source>
</evidence>
<accession>A0ABR2YIU6</accession>
<keyword evidence="15" id="KW-1185">Reference proteome</keyword>
<dbReference type="Pfam" id="PF01529">
    <property type="entry name" value="DHHC"/>
    <property type="match status" value="1"/>
</dbReference>
<dbReference type="InterPro" id="IPR001594">
    <property type="entry name" value="Palmitoyltrfase_DHHC"/>
</dbReference>
<feature type="transmembrane region" description="Helical" evidence="11">
    <location>
        <begin position="21"/>
        <end position="44"/>
    </location>
</feature>